<comment type="caution">
    <text evidence="2">The sequence shown here is derived from an EMBL/GenBank/DDBJ whole genome shotgun (WGS) entry which is preliminary data.</text>
</comment>
<gene>
    <name evidence="2" type="ORF">BaRGS_00005772</name>
</gene>
<name>A0ABD0LVM9_9CAEN</name>
<accession>A0ABD0LVM9</accession>
<reference evidence="2 3" key="1">
    <citation type="journal article" date="2023" name="Sci. Data">
        <title>Genome assembly of the Korean intertidal mud-creeper Batillaria attramentaria.</title>
        <authorList>
            <person name="Patra A.K."/>
            <person name="Ho P.T."/>
            <person name="Jun S."/>
            <person name="Lee S.J."/>
            <person name="Kim Y."/>
            <person name="Won Y.J."/>
        </authorList>
    </citation>
    <scope>NUCLEOTIDE SEQUENCE [LARGE SCALE GENOMIC DNA]</scope>
    <source>
        <strain evidence="2">Wonlab-2016</strain>
    </source>
</reference>
<feature type="region of interest" description="Disordered" evidence="1">
    <location>
        <begin position="1"/>
        <end position="29"/>
    </location>
</feature>
<keyword evidence="3" id="KW-1185">Reference proteome</keyword>
<feature type="compositionally biased region" description="Polar residues" evidence="1">
    <location>
        <begin position="1"/>
        <end position="11"/>
    </location>
</feature>
<dbReference type="AlphaFoldDB" id="A0ABD0LVM9"/>
<sequence>MTLVTTVSQSPGREVAGDQQTAFSGECDSTLGRAPVSRRQVSHSREGPMWEARRLFIGWTLSIVGGPVTVVTADDACGAVWKFAV</sequence>
<dbReference type="Proteomes" id="UP001519460">
    <property type="component" value="Unassembled WGS sequence"/>
</dbReference>
<organism evidence="2 3">
    <name type="scientific">Batillaria attramentaria</name>
    <dbReference type="NCBI Taxonomy" id="370345"/>
    <lineage>
        <taxon>Eukaryota</taxon>
        <taxon>Metazoa</taxon>
        <taxon>Spiralia</taxon>
        <taxon>Lophotrochozoa</taxon>
        <taxon>Mollusca</taxon>
        <taxon>Gastropoda</taxon>
        <taxon>Caenogastropoda</taxon>
        <taxon>Sorbeoconcha</taxon>
        <taxon>Cerithioidea</taxon>
        <taxon>Batillariidae</taxon>
        <taxon>Batillaria</taxon>
    </lineage>
</organism>
<protein>
    <submittedName>
        <fullName evidence="2">Uncharacterized protein</fullName>
    </submittedName>
</protein>
<evidence type="ECO:0000313" key="2">
    <source>
        <dbReference type="EMBL" id="KAK7503146.1"/>
    </source>
</evidence>
<evidence type="ECO:0000313" key="3">
    <source>
        <dbReference type="Proteomes" id="UP001519460"/>
    </source>
</evidence>
<proteinExistence type="predicted"/>
<evidence type="ECO:0000256" key="1">
    <source>
        <dbReference type="SAM" id="MobiDB-lite"/>
    </source>
</evidence>
<dbReference type="EMBL" id="JACVVK020000022">
    <property type="protein sequence ID" value="KAK7503146.1"/>
    <property type="molecule type" value="Genomic_DNA"/>
</dbReference>